<comment type="subcellular location">
    <subcellularLocation>
        <location evidence="1">Virion</location>
    </subcellularLocation>
</comment>
<dbReference type="InterPro" id="IPR054612">
    <property type="entry name" value="Phage_capsid-like_C"/>
</dbReference>
<organism evidence="3 4">
    <name type="scientific">Camelimonas lactis</name>
    <dbReference type="NCBI Taxonomy" id="659006"/>
    <lineage>
        <taxon>Bacteria</taxon>
        <taxon>Pseudomonadati</taxon>
        <taxon>Pseudomonadota</taxon>
        <taxon>Alphaproteobacteria</taxon>
        <taxon>Hyphomicrobiales</taxon>
        <taxon>Chelatococcaceae</taxon>
        <taxon>Camelimonas</taxon>
    </lineage>
</organism>
<reference evidence="3 4" key="1">
    <citation type="submission" date="2019-03" db="EMBL/GenBank/DDBJ databases">
        <title>Genomic Encyclopedia of Type Strains, Phase IV (KMG-IV): sequencing the most valuable type-strain genomes for metagenomic binning, comparative biology and taxonomic classification.</title>
        <authorList>
            <person name="Goeker M."/>
        </authorList>
    </citation>
    <scope>NUCLEOTIDE SEQUENCE [LARGE SCALE GENOMIC DNA]</scope>
    <source>
        <strain evidence="3 4">DSM 22958</strain>
    </source>
</reference>
<proteinExistence type="predicted"/>
<accession>A0A4V2RXV7</accession>
<evidence type="ECO:0000256" key="1">
    <source>
        <dbReference type="ARBA" id="ARBA00004328"/>
    </source>
</evidence>
<dbReference type="OrthoDB" id="637859at2"/>
<evidence type="ECO:0000313" key="3">
    <source>
        <dbReference type="EMBL" id="TCO15868.1"/>
    </source>
</evidence>
<dbReference type="Pfam" id="PF05065">
    <property type="entry name" value="Phage_capsid"/>
    <property type="match status" value="1"/>
</dbReference>
<dbReference type="Gene3D" id="3.30.2400.10">
    <property type="entry name" value="Major capsid protein gp5"/>
    <property type="match status" value="1"/>
</dbReference>
<dbReference type="EMBL" id="SLWL01000001">
    <property type="protein sequence ID" value="TCO15868.1"/>
    <property type="molecule type" value="Genomic_DNA"/>
</dbReference>
<keyword evidence="4" id="KW-1185">Reference proteome</keyword>
<dbReference type="NCBIfam" id="TIGR01554">
    <property type="entry name" value="major_cap_HK97"/>
    <property type="match status" value="1"/>
</dbReference>
<dbReference type="InterPro" id="IPR024455">
    <property type="entry name" value="Phage_capsid"/>
</dbReference>
<dbReference type="AlphaFoldDB" id="A0A4V2RXV7"/>
<evidence type="ECO:0000259" key="2">
    <source>
        <dbReference type="Pfam" id="PF05065"/>
    </source>
</evidence>
<name>A0A4V2RXV7_9HYPH</name>
<dbReference type="Proteomes" id="UP000294881">
    <property type="component" value="Unassembled WGS sequence"/>
</dbReference>
<protein>
    <submittedName>
        <fullName evidence="3">HK97 family phage major capsid protein</fullName>
    </submittedName>
</protein>
<comment type="caution">
    <text evidence="3">The sequence shown here is derived from an EMBL/GenBank/DDBJ whole genome shotgun (WGS) entry which is preliminary data.</text>
</comment>
<dbReference type="Gene3D" id="3.30.2320.10">
    <property type="entry name" value="hypothetical protein PF0899 domain"/>
    <property type="match status" value="1"/>
</dbReference>
<evidence type="ECO:0000313" key="4">
    <source>
        <dbReference type="Proteomes" id="UP000294881"/>
    </source>
</evidence>
<feature type="domain" description="Phage capsid-like C-terminal" evidence="2">
    <location>
        <begin position="133"/>
        <end position="397"/>
    </location>
</feature>
<gene>
    <name evidence="3" type="ORF">EV666_101117</name>
</gene>
<dbReference type="RefSeq" id="WP_132001341.1">
    <property type="nucleotide sequence ID" value="NZ_JBHUNN010000002.1"/>
</dbReference>
<sequence length="417" mass="43678">MSTETKTAAELAAEIKADHQKAFDAVKAIAEDALGKVAGGEKLSTAAKATADEALTKMNGLAKQLADLEQIVAKGAQPGAGDPPRSIGEQLVSGESFKAFSDASFAKSHGGADIQIKATLTSATTDAPGSIGAAVAPTRLPGIQPLPQRRMTIRGLISPGQMSGSTIEYVQETGFTNNAGMVAEGAAKPSSDIQLGLVSTGARVVAHWMKASRQILSDVPQLQSIIDQRLLYGLAMKEEQQILYGDGTGQNLMGIVPQASTYAPAITLADATRIDMIRLAMLQAALAEYPATGHVMNPIDWTGIELTKDELGRYIIGNPQGTAQPSLWGLPVVSTQAITVGTFLTGAFQMGAQLFDRWAGRVEVGYENDDFTKNLVTILAEERIALAVYRPEAFVSGAFSASGTDPDPDEGSGTEGD</sequence>
<dbReference type="SUPFAM" id="SSF56563">
    <property type="entry name" value="Major capsid protein gp5"/>
    <property type="match status" value="1"/>
</dbReference>